<comment type="caution">
    <text evidence="2">The sequence shown here is derived from an EMBL/GenBank/DDBJ whole genome shotgun (WGS) entry which is preliminary data.</text>
</comment>
<dbReference type="GO" id="GO:0016301">
    <property type="term" value="F:kinase activity"/>
    <property type="evidence" value="ECO:0007669"/>
    <property type="project" value="UniProtKB-KW"/>
</dbReference>
<gene>
    <name evidence="2" type="ORF">E7512_11210</name>
</gene>
<keyword evidence="2" id="KW-0418">Kinase</keyword>
<dbReference type="SUPFAM" id="SSF52540">
    <property type="entry name" value="P-loop containing nucleoside triphosphate hydrolases"/>
    <property type="match status" value="1"/>
</dbReference>
<dbReference type="Gene3D" id="3.40.50.300">
    <property type="entry name" value="P-loop containing nucleotide triphosphate hydrolases"/>
    <property type="match status" value="1"/>
</dbReference>
<evidence type="ECO:0000313" key="3">
    <source>
        <dbReference type="Proteomes" id="UP000754750"/>
    </source>
</evidence>
<dbReference type="GO" id="GO:0005524">
    <property type="term" value="F:ATP binding"/>
    <property type="evidence" value="ECO:0007669"/>
    <property type="project" value="InterPro"/>
</dbReference>
<dbReference type="Proteomes" id="UP000754750">
    <property type="component" value="Unassembled WGS sequence"/>
</dbReference>
<proteinExistence type="predicted"/>
<evidence type="ECO:0000259" key="1">
    <source>
        <dbReference type="Pfam" id="PF00485"/>
    </source>
</evidence>
<dbReference type="CDD" id="cd02028">
    <property type="entry name" value="UMPK_like"/>
    <property type="match status" value="1"/>
</dbReference>
<keyword evidence="2" id="KW-0808">Transferase</keyword>
<organism evidence="2 3">
    <name type="scientific">Faecalispora sporosphaeroides</name>
    <dbReference type="NCBI Taxonomy" id="1549"/>
    <lineage>
        <taxon>Bacteria</taxon>
        <taxon>Bacillati</taxon>
        <taxon>Bacillota</taxon>
        <taxon>Clostridia</taxon>
        <taxon>Eubacteriales</taxon>
        <taxon>Oscillospiraceae</taxon>
        <taxon>Faecalispora</taxon>
    </lineage>
</organism>
<dbReference type="RefSeq" id="WP_326840696.1">
    <property type="nucleotide sequence ID" value="NZ_SVNY01000005.1"/>
</dbReference>
<dbReference type="EMBL" id="SVNY01000005">
    <property type="protein sequence ID" value="MBE6834123.1"/>
    <property type="molecule type" value="Genomic_DNA"/>
</dbReference>
<dbReference type="AlphaFoldDB" id="A0A928KU89"/>
<feature type="domain" description="Phosphoribulokinase/uridine kinase" evidence="1">
    <location>
        <begin position="57"/>
        <end position="256"/>
    </location>
</feature>
<sequence length="323" mass="36681">MNYFANSYVKYVDHLEQINEAAKTDPVGMIEQIESAYRRYLGSIVNTITENPERNKIILLAGPSSSGKTTTMEIMKEMLQNRGVRCATISLDDFYRGESQAPLLKNGDHDYESVDALNVPVLESCMMNLIKTGRCDVPVFDFSIHQPTGRTKPVDLPENGVAIFEGIHALNPRISAHLPQDRLLKLYISVKQDIKDSAGVVLSHNDLRFIRRVVRDYSFRGAGPERTLSMWQNVLDGENNYIRPYKSVSNITINSIHMYEPCILRRKAIPLLREISCEHPRYSYTSHLLTQLERFVPVDESLVPENSILREFIGGSIYQSAAE</sequence>
<reference evidence="2" key="1">
    <citation type="submission" date="2019-04" db="EMBL/GenBank/DDBJ databases">
        <title>Evolution of Biomass-Degrading Anaerobic Consortia Revealed by Metagenomics.</title>
        <authorList>
            <person name="Peng X."/>
        </authorList>
    </citation>
    <scope>NUCLEOTIDE SEQUENCE</scope>
    <source>
        <strain evidence="2">SIG551</strain>
    </source>
</reference>
<dbReference type="PANTHER" id="PTHR10285">
    <property type="entry name" value="URIDINE KINASE"/>
    <property type="match status" value="1"/>
</dbReference>
<dbReference type="Pfam" id="PF00485">
    <property type="entry name" value="PRK"/>
    <property type="match status" value="1"/>
</dbReference>
<protein>
    <submittedName>
        <fullName evidence="2">Nucleoside kinase</fullName>
    </submittedName>
</protein>
<accession>A0A928KU89</accession>
<dbReference type="InterPro" id="IPR006083">
    <property type="entry name" value="PRK/URK"/>
</dbReference>
<name>A0A928KU89_9FIRM</name>
<evidence type="ECO:0000313" key="2">
    <source>
        <dbReference type="EMBL" id="MBE6834123.1"/>
    </source>
</evidence>
<dbReference type="InterPro" id="IPR027417">
    <property type="entry name" value="P-loop_NTPase"/>
</dbReference>